<dbReference type="EMBL" id="JAIZAY010000005">
    <property type="protein sequence ID" value="KAJ8042058.1"/>
    <property type="molecule type" value="Genomic_DNA"/>
</dbReference>
<reference evidence="1" key="1">
    <citation type="submission" date="2021-10" db="EMBL/GenBank/DDBJ databases">
        <title>Tropical sea cucumber genome reveals ecological adaptation and Cuvierian tubules defense mechanism.</title>
        <authorList>
            <person name="Chen T."/>
        </authorList>
    </citation>
    <scope>NUCLEOTIDE SEQUENCE</scope>
    <source>
        <strain evidence="1">Nanhai2018</strain>
        <tissue evidence="1">Muscle</tissue>
    </source>
</reference>
<evidence type="ECO:0000313" key="2">
    <source>
        <dbReference type="Proteomes" id="UP001152320"/>
    </source>
</evidence>
<dbReference type="AlphaFoldDB" id="A0A9Q1HEC3"/>
<dbReference type="SUPFAM" id="SSF53098">
    <property type="entry name" value="Ribonuclease H-like"/>
    <property type="match status" value="1"/>
</dbReference>
<gene>
    <name evidence="1" type="ORF">HOLleu_13028</name>
</gene>
<comment type="caution">
    <text evidence="1">The sequence shown here is derived from an EMBL/GenBank/DDBJ whole genome shotgun (WGS) entry which is preliminary data.</text>
</comment>
<accession>A0A9Q1HEC3</accession>
<keyword evidence="2" id="KW-1185">Reference proteome</keyword>
<protein>
    <submittedName>
        <fullName evidence="1">Uncharacterized protein</fullName>
    </submittedName>
</protein>
<dbReference type="OrthoDB" id="6159421at2759"/>
<organism evidence="1 2">
    <name type="scientific">Holothuria leucospilota</name>
    <name type="common">Black long sea cucumber</name>
    <name type="synonym">Mertensiothuria leucospilota</name>
    <dbReference type="NCBI Taxonomy" id="206669"/>
    <lineage>
        <taxon>Eukaryota</taxon>
        <taxon>Metazoa</taxon>
        <taxon>Echinodermata</taxon>
        <taxon>Eleutherozoa</taxon>
        <taxon>Echinozoa</taxon>
        <taxon>Holothuroidea</taxon>
        <taxon>Aspidochirotacea</taxon>
        <taxon>Aspidochirotida</taxon>
        <taxon>Holothuriidae</taxon>
        <taxon>Holothuria</taxon>
    </lineage>
</organism>
<dbReference type="Proteomes" id="UP001152320">
    <property type="component" value="Chromosome 5"/>
</dbReference>
<dbReference type="InterPro" id="IPR012337">
    <property type="entry name" value="RNaseH-like_sf"/>
</dbReference>
<dbReference type="PANTHER" id="PTHR37162:SF6">
    <property type="entry name" value="BED-TYPE DOMAIN-CONTAINING PROTEIN"/>
    <property type="match status" value="1"/>
</dbReference>
<evidence type="ECO:0000313" key="1">
    <source>
        <dbReference type="EMBL" id="KAJ8042058.1"/>
    </source>
</evidence>
<proteinExistence type="predicted"/>
<sequence>MVAERILETLTQEGIQLPLSKLRSICSDGPNVNKTVWKVLNEKLTEVGLSGLLPLIPCNIHVAHNAFRTGLDSIGEDSEDLALDIHRWLHLSPCHTFDYLDVQMDFQMDFDESLFIRHVHSRWLTLTPALERIVKKWDILKEYFLKRAPQLAATQSAATAAALKKGPLIHVLYDELNSTIQGFIKTDIIGDKRGEDLLAIDINDVRNHLNIRDVDVGHTTQQAMAKLSSDQQKGLTLRMKQFMIKTTEYLVLRFPTEVQQLLRDLSYLQPLMKDEPPSINAIKRIASKVPPVHGSTDCVLSEWKLYQSQEIPRDWFIKSETSESIIFQRIDVYWNKVFESKTLTGGQKYLSLSSVVKSDLCLAHGNAEVERSLSISKRMISSDRTNLSDEAINGMRIVKDVVQVNGGVHKVPTTRGVI</sequence>
<name>A0A9Q1HEC3_HOLLE</name>
<dbReference type="PANTHER" id="PTHR37162">
    <property type="entry name" value="HAT FAMILY DIMERISATION DOMAINCONTAINING PROTEIN-RELATED"/>
    <property type="match status" value="1"/>
</dbReference>